<protein>
    <recommendedName>
        <fullName evidence="9">Prepilin-type N-terminal cleavage/methylation domain-containing protein</fullName>
    </recommendedName>
</protein>
<feature type="transmembrane region" description="Helical" evidence="6">
    <location>
        <begin position="21"/>
        <end position="46"/>
    </location>
</feature>
<evidence type="ECO:0008006" key="9">
    <source>
        <dbReference type="Google" id="ProtNLM"/>
    </source>
</evidence>
<evidence type="ECO:0000256" key="5">
    <source>
        <dbReference type="ARBA" id="ARBA00023136"/>
    </source>
</evidence>
<organism evidence="7 8">
    <name type="scientific">Leifsonella bigeumensis</name>
    <dbReference type="NCBI Taxonomy" id="433643"/>
    <lineage>
        <taxon>Bacteria</taxon>
        <taxon>Bacillati</taxon>
        <taxon>Actinomycetota</taxon>
        <taxon>Actinomycetes</taxon>
        <taxon>Micrococcales</taxon>
        <taxon>Microbacteriaceae</taxon>
        <taxon>Leifsonella</taxon>
    </lineage>
</organism>
<dbReference type="PRINTS" id="PR00813">
    <property type="entry name" value="BCTERIALGSPG"/>
</dbReference>
<dbReference type="InterPro" id="IPR000983">
    <property type="entry name" value="Bac_GSPG_pilin"/>
</dbReference>
<dbReference type="PANTHER" id="PTHR30093">
    <property type="entry name" value="GENERAL SECRETION PATHWAY PROTEIN G"/>
    <property type="match status" value="1"/>
</dbReference>
<keyword evidence="8" id="KW-1185">Reference proteome</keyword>
<evidence type="ECO:0000256" key="4">
    <source>
        <dbReference type="ARBA" id="ARBA00022989"/>
    </source>
</evidence>
<name>A0ABP7F6U1_9MICO</name>
<evidence type="ECO:0000313" key="8">
    <source>
        <dbReference type="Proteomes" id="UP001501004"/>
    </source>
</evidence>
<keyword evidence="4 6" id="KW-1133">Transmembrane helix</keyword>
<proteinExistence type="predicted"/>
<accession>A0ABP7F6U1</accession>
<evidence type="ECO:0000313" key="7">
    <source>
        <dbReference type="EMBL" id="GAA3731544.1"/>
    </source>
</evidence>
<dbReference type="Proteomes" id="UP001501004">
    <property type="component" value="Unassembled WGS sequence"/>
</dbReference>
<comment type="caution">
    <text evidence="7">The sequence shown here is derived from an EMBL/GenBank/DDBJ whole genome shotgun (WGS) entry which is preliminary data.</text>
</comment>
<evidence type="ECO:0000256" key="2">
    <source>
        <dbReference type="ARBA" id="ARBA00022481"/>
    </source>
</evidence>
<dbReference type="PANTHER" id="PTHR30093:SF44">
    <property type="entry name" value="TYPE II SECRETION SYSTEM CORE PROTEIN G"/>
    <property type="match status" value="1"/>
</dbReference>
<gene>
    <name evidence="7" type="ORF">GCM10022239_05180</name>
</gene>
<comment type="subcellular location">
    <subcellularLocation>
        <location evidence="1">Membrane</location>
        <topology evidence="1">Single-pass membrane protein</topology>
    </subcellularLocation>
</comment>
<keyword evidence="5 6" id="KW-0472">Membrane</keyword>
<dbReference type="NCBIfam" id="TIGR02532">
    <property type="entry name" value="IV_pilin_GFxxxE"/>
    <property type="match status" value="1"/>
</dbReference>
<dbReference type="Gene3D" id="3.30.700.10">
    <property type="entry name" value="Glycoprotein, Type 4 Pilin"/>
    <property type="match status" value="1"/>
</dbReference>
<evidence type="ECO:0000256" key="6">
    <source>
        <dbReference type="SAM" id="Phobius"/>
    </source>
</evidence>
<dbReference type="InterPro" id="IPR045584">
    <property type="entry name" value="Pilin-like"/>
</dbReference>
<reference evidence="8" key="1">
    <citation type="journal article" date="2019" name="Int. J. Syst. Evol. Microbiol.">
        <title>The Global Catalogue of Microorganisms (GCM) 10K type strain sequencing project: providing services to taxonomists for standard genome sequencing and annotation.</title>
        <authorList>
            <consortium name="The Broad Institute Genomics Platform"/>
            <consortium name="The Broad Institute Genome Sequencing Center for Infectious Disease"/>
            <person name="Wu L."/>
            <person name="Ma J."/>
        </authorList>
    </citation>
    <scope>NUCLEOTIDE SEQUENCE [LARGE SCALE GENOMIC DNA]</scope>
    <source>
        <strain evidence="8">JCM 16949</strain>
    </source>
</reference>
<dbReference type="Pfam" id="PF07963">
    <property type="entry name" value="N_methyl"/>
    <property type="match status" value="1"/>
</dbReference>
<evidence type="ECO:0000256" key="3">
    <source>
        <dbReference type="ARBA" id="ARBA00022692"/>
    </source>
</evidence>
<dbReference type="EMBL" id="BAABAE010000001">
    <property type="protein sequence ID" value="GAA3731544.1"/>
    <property type="molecule type" value="Genomic_DNA"/>
</dbReference>
<sequence>MFLRMNKSLNDRRAGLKREEGFTLIELLVVVLIIGILAAIAIPVFLGVQDNAKKAAVTSDLTNAKTAIIAYYTDDPTATAPALDAASLGSWGYTPSADVTLAFVTAPTGPGTNFCISGAHAAIDGGAAFRSISAEGGVVENATCAATP</sequence>
<keyword evidence="3 6" id="KW-0812">Transmembrane</keyword>
<keyword evidence="2" id="KW-0488">Methylation</keyword>
<evidence type="ECO:0000256" key="1">
    <source>
        <dbReference type="ARBA" id="ARBA00004167"/>
    </source>
</evidence>
<dbReference type="SUPFAM" id="SSF54523">
    <property type="entry name" value="Pili subunits"/>
    <property type="match status" value="1"/>
</dbReference>
<dbReference type="PROSITE" id="PS00409">
    <property type="entry name" value="PROKAR_NTER_METHYL"/>
    <property type="match status" value="1"/>
</dbReference>
<dbReference type="InterPro" id="IPR012902">
    <property type="entry name" value="N_methyl_site"/>
</dbReference>